<dbReference type="InterPro" id="IPR002716">
    <property type="entry name" value="PIN_dom"/>
</dbReference>
<name>A0ABS3JP23_9BACT</name>
<reference evidence="2 3" key="1">
    <citation type="submission" date="2021-03" db="EMBL/GenBank/DDBJ databases">
        <title>Fibrella sp. HMF5405 genome sequencing and assembly.</title>
        <authorList>
            <person name="Kang H."/>
            <person name="Kim H."/>
            <person name="Bae S."/>
            <person name="Joh K."/>
        </authorList>
    </citation>
    <scope>NUCLEOTIDE SEQUENCE [LARGE SCALE GENOMIC DNA]</scope>
    <source>
        <strain evidence="2 3">HMF5405</strain>
    </source>
</reference>
<protein>
    <submittedName>
        <fullName evidence="2">Type II toxin-antitoxin system VapC family toxin</fullName>
    </submittedName>
</protein>
<dbReference type="RefSeq" id="WP_207331732.1">
    <property type="nucleotide sequence ID" value="NZ_JAFMYW010000008.1"/>
</dbReference>
<proteinExistence type="predicted"/>
<gene>
    <name evidence="2" type="ORF">J2I46_24465</name>
</gene>
<dbReference type="Gene3D" id="3.40.50.1010">
    <property type="entry name" value="5'-nuclease"/>
    <property type="match status" value="1"/>
</dbReference>
<dbReference type="EMBL" id="JAFMYW010000008">
    <property type="protein sequence ID" value="MBO0951759.1"/>
    <property type="molecule type" value="Genomic_DNA"/>
</dbReference>
<evidence type="ECO:0000313" key="3">
    <source>
        <dbReference type="Proteomes" id="UP000664628"/>
    </source>
</evidence>
<comment type="caution">
    <text evidence="2">The sequence shown here is derived from an EMBL/GenBank/DDBJ whole genome shotgun (WGS) entry which is preliminary data.</text>
</comment>
<accession>A0ABS3JP23</accession>
<keyword evidence="3" id="KW-1185">Reference proteome</keyword>
<feature type="domain" description="PIN" evidence="1">
    <location>
        <begin position="8"/>
        <end position="103"/>
    </location>
</feature>
<sequence length="112" mass="12340">MYSAKPDYAFLRSLILAPDSYVSLITKLEVLGFRNLSVDDKSYLESIFSTIAVLAIDDDLAELAIDLRQAKKMLVGDAFIAAIALLNGLDLYTNNTQDFDHISNLTLINPLG</sequence>
<dbReference type="InterPro" id="IPR029060">
    <property type="entry name" value="PIN-like_dom_sf"/>
</dbReference>
<organism evidence="2 3">
    <name type="scientific">Fibrella forsythiae</name>
    <dbReference type="NCBI Taxonomy" id="2817061"/>
    <lineage>
        <taxon>Bacteria</taxon>
        <taxon>Pseudomonadati</taxon>
        <taxon>Bacteroidota</taxon>
        <taxon>Cytophagia</taxon>
        <taxon>Cytophagales</taxon>
        <taxon>Spirosomataceae</taxon>
        <taxon>Fibrella</taxon>
    </lineage>
</organism>
<dbReference type="SUPFAM" id="SSF88723">
    <property type="entry name" value="PIN domain-like"/>
    <property type="match status" value="1"/>
</dbReference>
<evidence type="ECO:0000313" key="2">
    <source>
        <dbReference type="EMBL" id="MBO0951759.1"/>
    </source>
</evidence>
<dbReference type="Proteomes" id="UP000664628">
    <property type="component" value="Unassembled WGS sequence"/>
</dbReference>
<dbReference type="CDD" id="cd18738">
    <property type="entry name" value="PIN_VapC4-5_FitB-like"/>
    <property type="match status" value="1"/>
</dbReference>
<dbReference type="Pfam" id="PF01850">
    <property type="entry name" value="PIN"/>
    <property type="match status" value="1"/>
</dbReference>
<evidence type="ECO:0000259" key="1">
    <source>
        <dbReference type="Pfam" id="PF01850"/>
    </source>
</evidence>